<proteinExistence type="predicted"/>
<comment type="caution">
    <text evidence="1">The sequence shown here is derived from an EMBL/GenBank/DDBJ whole genome shotgun (WGS) entry which is preliminary data.</text>
</comment>
<keyword evidence="1" id="KW-0808">Transferase</keyword>
<gene>
    <name evidence="1" type="ORF">Tci_047812</name>
</gene>
<sequence length="81" mass="9763">GFGNRLASDPIPCHLQRLWRICNFHALQFTPKYKQPLLNSFKECVRMHHMQEYWMKTWLDHLLSQMEISKRFSILGFALEV</sequence>
<protein>
    <submittedName>
        <fullName evidence="1">Putative GDP-fucose protein O-fucosyltransferase</fullName>
    </submittedName>
</protein>
<feature type="non-terminal residue" evidence="1">
    <location>
        <position position="1"/>
    </location>
</feature>
<reference evidence="1" key="1">
    <citation type="journal article" date="2019" name="Sci. Rep.">
        <title>Draft genome of Tanacetum cinerariifolium, the natural source of mosquito coil.</title>
        <authorList>
            <person name="Yamashiro T."/>
            <person name="Shiraishi A."/>
            <person name="Satake H."/>
            <person name="Nakayama K."/>
        </authorList>
    </citation>
    <scope>NUCLEOTIDE SEQUENCE</scope>
</reference>
<dbReference type="AlphaFoldDB" id="A0A6L2MU92"/>
<accession>A0A6L2MU92</accession>
<dbReference type="EMBL" id="BKCJ010007160">
    <property type="protein sequence ID" value="GEU75834.1"/>
    <property type="molecule type" value="Genomic_DNA"/>
</dbReference>
<organism evidence="1">
    <name type="scientific">Tanacetum cinerariifolium</name>
    <name type="common">Dalmatian daisy</name>
    <name type="synonym">Chrysanthemum cinerariifolium</name>
    <dbReference type="NCBI Taxonomy" id="118510"/>
    <lineage>
        <taxon>Eukaryota</taxon>
        <taxon>Viridiplantae</taxon>
        <taxon>Streptophyta</taxon>
        <taxon>Embryophyta</taxon>
        <taxon>Tracheophyta</taxon>
        <taxon>Spermatophyta</taxon>
        <taxon>Magnoliopsida</taxon>
        <taxon>eudicotyledons</taxon>
        <taxon>Gunneridae</taxon>
        <taxon>Pentapetalae</taxon>
        <taxon>asterids</taxon>
        <taxon>campanulids</taxon>
        <taxon>Asterales</taxon>
        <taxon>Asteraceae</taxon>
        <taxon>Asteroideae</taxon>
        <taxon>Anthemideae</taxon>
        <taxon>Anthemidinae</taxon>
        <taxon>Tanacetum</taxon>
    </lineage>
</organism>
<evidence type="ECO:0000313" key="1">
    <source>
        <dbReference type="EMBL" id="GEU75834.1"/>
    </source>
</evidence>
<dbReference type="GO" id="GO:0016757">
    <property type="term" value="F:glycosyltransferase activity"/>
    <property type="evidence" value="ECO:0007669"/>
    <property type="project" value="UniProtKB-KW"/>
</dbReference>
<name>A0A6L2MU92_TANCI</name>
<keyword evidence="1" id="KW-0328">Glycosyltransferase</keyword>